<dbReference type="InterPro" id="IPR001123">
    <property type="entry name" value="LeuE-type"/>
</dbReference>
<proteinExistence type="predicted"/>
<evidence type="ECO:0000256" key="5">
    <source>
        <dbReference type="ARBA" id="ARBA00023136"/>
    </source>
</evidence>
<keyword evidence="4 6" id="KW-1133">Transmembrane helix</keyword>
<dbReference type="GO" id="GO:0015171">
    <property type="term" value="F:amino acid transmembrane transporter activity"/>
    <property type="evidence" value="ECO:0007669"/>
    <property type="project" value="TreeGrafter"/>
</dbReference>
<keyword evidence="2" id="KW-1003">Cell membrane</keyword>
<feature type="transmembrane region" description="Helical" evidence="6">
    <location>
        <begin position="167"/>
        <end position="187"/>
    </location>
</feature>
<feature type="transmembrane region" description="Helical" evidence="6">
    <location>
        <begin position="25"/>
        <end position="47"/>
    </location>
</feature>
<evidence type="ECO:0000256" key="1">
    <source>
        <dbReference type="ARBA" id="ARBA00004651"/>
    </source>
</evidence>
<comment type="caution">
    <text evidence="7">The sequence shown here is derived from an EMBL/GenBank/DDBJ whole genome shotgun (WGS) entry which is preliminary data.</text>
</comment>
<evidence type="ECO:0000313" key="7">
    <source>
        <dbReference type="EMBL" id="RMM47829.1"/>
    </source>
</evidence>
<keyword evidence="8" id="KW-1185">Reference proteome</keyword>
<evidence type="ECO:0000313" key="8">
    <source>
        <dbReference type="Proteomes" id="UP000270661"/>
    </source>
</evidence>
<gene>
    <name evidence="7" type="ORF">ALQ77_00388</name>
</gene>
<feature type="transmembrane region" description="Helical" evidence="6">
    <location>
        <begin position="85"/>
        <end position="102"/>
    </location>
</feature>
<reference evidence="7 8" key="1">
    <citation type="submission" date="2018-08" db="EMBL/GenBank/DDBJ databases">
        <title>Recombination of ecologically and evolutionarily significant loci maintains genetic cohesion in the Pseudomonas syringae species complex.</title>
        <authorList>
            <person name="Dillon M."/>
            <person name="Thakur S."/>
            <person name="Almeida R.N.D."/>
            <person name="Weir B.S."/>
            <person name="Guttman D.S."/>
        </authorList>
    </citation>
    <scope>NUCLEOTIDE SEQUENCE [LARGE SCALE GENOMIC DNA]</scope>
    <source>
        <strain evidence="7 8">NCPPB2445</strain>
    </source>
</reference>
<evidence type="ECO:0000256" key="2">
    <source>
        <dbReference type="ARBA" id="ARBA00022475"/>
    </source>
</evidence>
<evidence type="ECO:0000256" key="4">
    <source>
        <dbReference type="ARBA" id="ARBA00022989"/>
    </source>
</evidence>
<name>A0A3M3EGH9_9PSED</name>
<dbReference type="Proteomes" id="UP000270661">
    <property type="component" value="Unassembled WGS sequence"/>
</dbReference>
<evidence type="ECO:0008006" key="9">
    <source>
        <dbReference type="Google" id="ProtNLM"/>
    </source>
</evidence>
<feature type="transmembrane region" description="Helical" evidence="6">
    <location>
        <begin position="54"/>
        <end position="79"/>
    </location>
</feature>
<dbReference type="EMBL" id="RBOJ01000086">
    <property type="protein sequence ID" value="RMM47829.1"/>
    <property type="molecule type" value="Genomic_DNA"/>
</dbReference>
<evidence type="ECO:0000256" key="6">
    <source>
        <dbReference type="SAM" id="Phobius"/>
    </source>
</evidence>
<feature type="transmembrane region" description="Helical" evidence="6">
    <location>
        <begin position="199"/>
        <end position="220"/>
    </location>
</feature>
<accession>A0A3M3EGH9</accession>
<dbReference type="Pfam" id="PF01810">
    <property type="entry name" value="LysE"/>
    <property type="match status" value="1"/>
</dbReference>
<keyword evidence="5 6" id="KW-0472">Membrane</keyword>
<protein>
    <recommendedName>
        <fullName evidence="9">Lysine exporter protein LysE/YggA</fullName>
    </recommendedName>
</protein>
<keyword evidence="3 6" id="KW-0812">Transmembrane</keyword>
<dbReference type="GO" id="GO:0005886">
    <property type="term" value="C:plasma membrane"/>
    <property type="evidence" value="ECO:0007669"/>
    <property type="project" value="UniProtKB-SubCell"/>
</dbReference>
<evidence type="ECO:0000256" key="3">
    <source>
        <dbReference type="ARBA" id="ARBA00022692"/>
    </source>
</evidence>
<dbReference type="AlphaFoldDB" id="A0A3M3EGH9"/>
<sequence>MECVRTAQFAIPNPNGMMMEFSSGFLLSLSLCLDIGIANIAMITLAMQRGYFQGFALGLGTCVGDLVYAVLALAGMTVLLQYETVRWVLWIGGSVLLLYFAAKMVHSAIYHGAVLEQTGEVQGNSSGQEFLRGIFLAMSSPSAILWFAAVGGTLIARSGGGTVLSSVLFLGGFLSAGLLWSAGLCLAATQGGKLLGDKLLRYSYWASAAIFCYFAVYVIVSGYNEFVGASGATLVPGA</sequence>
<dbReference type="STRING" id="47879.AXG94_22160"/>
<comment type="subcellular location">
    <subcellularLocation>
        <location evidence="1">Cell membrane</location>
        <topology evidence="1">Multi-pass membrane protein</topology>
    </subcellularLocation>
</comment>
<feature type="transmembrane region" description="Helical" evidence="6">
    <location>
        <begin position="134"/>
        <end position="155"/>
    </location>
</feature>
<dbReference type="PANTHER" id="PTHR30086">
    <property type="entry name" value="ARGININE EXPORTER PROTEIN ARGO"/>
    <property type="match status" value="1"/>
</dbReference>
<organism evidence="7 8">
    <name type="scientific">Pseudomonas corrugata</name>
    <dbReference type="NCBI Taxonomy" id="47879"/>
    <lineage>
        <taxon>Bacteria</taxon>
        <taxon>Pseudomonadati</taxon>
        <taxon>Pseudomonadota</taxon>
        <taxon>Gammaproteobacteria</taxon>
        <taxon>Pseudomonadales</taxon>
        <taxon>Pseudomonadaceae</taxon>
        <taxon>Pseudomonas</taxon>
    </lineage>
</organism>
<dbReference type="PANTHER" id="PTHR30086:SF20">
    <property type="entry name" value="ARGININE EXPORTER PROTEIN ARGO-RELATED"/>
    <property type="match status" value="1"/>
</dbReference>